<name>A0A8S5UHS7_9CAUD</name>
<dbReference type="EMBL" id="BK016090">
    <property type="protein sequence ID" value="DAF93978.1"/>
    <property type="molecule type" value="Genomic_DNA"/>
</dbReference>
<dbReference type="GO" id="GO:0005524">
    <property type="term" value="F:ATP binding"/>
    <property type="evidence" value="ECO:0007669"/>
    <property type="project" value="InterPro"/>
</dbReference>
<dbReference type="EMBL" id="BK016090">
    <property type="protein sequence ID" value="DAF93979.1"/>
    <property type="molecule type" value="Genomic_DNA"/>
</dbReference>
<dbReference type="PANTHER" id="PTHR30153">
    <property type="entry name" value="REPLICATIVE DNA HELICASE DNAB"/>
    <property type="match status" value="1"/>
</dbReference>
<dbReference type="PROSITE" id="PS51199">
    <property type="entry name" value="SF4_HELICASE"/>
    <property type="match status" value="1"/>
</dbReference>
<sequence>MATKASPRAELAALRALTHKDKRVSGTLLSLIDESYFNYTESQEVYSAVLRHMRETGTTPAYRLLIEDPAISEGTRKWLRDSQATVTTVDEAQKCARLLNKYRQIRQLEELAVNIDATLNSKGKLDVGTLLEDTALRLSSARATKSTKDAFTHFGMNNNATALVRDILYAESGDDIIPTGIPEFDRQSGGFARGSMVTIAAGSGAGKSLFANDIAIKMASAGYKVLVVPLEMSAKETTVRVMANVGAFDVTDIRLQRLATNERDLVMKRYKKWAKKVKDAGGRYTIFRPDADMTMEEVVAATNAYDVDVLIIDYISLLKGADGDDQWRQLGAVGRYAKINAENSNRVNILLAQLSEDGKIRYSRALTEHSSNSFTWNLTKEQHQERAETGSTIVTIDQPKSRNSSPFPFQVRINYSHMRVEPAPQSDDLGEPSAATGSSTGSGDRKKRRTKEVPNLGEMNDQ</sequence>
<keyword evidence="3" id="KW-0378">Hydrolase</keyword>
<proteinExistence type="predicted"/>
<dbReference type="SUPFAM" id="SSF52540">
    <property type="entry name" value="P-loop containing nucleoside triphosphate hydrolases"/>
    <property type="match status" value="1"/>
</dbReference>
<evidence type="ECO:0000256" key="1">
    <source>
        <dbReference type="SAM" id="MobiDB-lite"/>
    </source>
</evidence>
<feature type="region of interest" description="Disordered" evidence="1">
    <location>
        <begin position="380"/>
        <end position="462"/>
    </location>
</feature>
<dbReference type="Gene3D" id="3.40.50.300">
    <property type="entry name" value="P-loop containing nucleotide triphosphate hydrolases"/>
    <property type="match status" value="1"/>
</dbReference>
<feature type="compositionally biased region" description="Low complexity" evidence="1">
    <location>
        <begin position="433"/>
        <end position="442"/>
    </location>
</feature>
<organism evidence="3">
    <name type="scientific">Myoviridae sp. ctu2j3</name>
    <dbReference type="NCBI Taxonomy" id="2825197"/>
    <lineage>
        <taxon>Viruses</taxon>
        <taxon>Duplodnaviria</taxon>
        <taxon>Heunggongvirae</taxon>
        <taxon>Uroviricota</taxon>
        <taxon>Caudoviricetes</taxon>
    </lineage>
</organism>
<protein>
    <submittedName>
        <fullName evidence="3">Helicase, ATPase, REPLICATION</fullName>
    </submittedName>
</protein>
<evidence type="ECO:0000259" key="2">
    <source>
        <dbReference type="PROSITE" id="PS51199"/>
    </source>
</evidence>
<dbReference type="GO" id="GO:0006260">
    <property type="term" value="P:DNA replication"/>
    <property type="evidence" value="ECO:0007669"/>
    <property type="project" value="InterPro"/>
</dbReference>
<reference evidence="3" key="1">
    <citation type="journal article" date="2021" name="Proc. Natl. Acad. Sci. U.S.A.">
        <title>A Catalog of Tens of Thousands of Viruses from Human Metagenomes Reveals Hidden Associations with Chronic Diseases.</title>
        <authorList>
            <person name="Tisza M.J."/>
            <person name="Buck C.B."/>
        </authorList>
    </citation>
    <scope>NUCLEOTIDE SEQUENCE</scope>
    <source>
        <strain evidence="3">Ctu2j3</strain>
    </source>
</reference>
<keyword evidence="3" id="KW-0547">Nucleotide-binding</keyword>
<dbReference type="PANTHER" id="PTHR30153:SF2">
    <property type="entry name" value="REPLICATIVE DNA HELICASE"/>
    <property type="match status" value="1"/>
</dbReference>
<evidence type="ECO:0000313" key="3">
    <source>
        <dbReference type="EMBL" id="DAF93979.1"/>
    </source>
</evidence>
<dbReference type="GO" id="GO:0003678">
    <property type="term" value="F:DNA helicase activity"/>
    <property type="evidence" value="ECO:0007669"/>
    <property type="project" value="InterPro"/>
</dbReference>
<dbReference type="InterPro" id="IPR027417">
    <property type="entry name" value="P-loop_NTPase"/>
</dbReference>
<dbReference type="InterPro" id="IPR007694">
    <property type="entry name" value="DNA_helicase_DnaB-like_C"/>
</dbReference>
<keyword evidence="3" id="KW-0347">Helicase</keyword>
<keyword evidence="3" id="KW-0067">ATP-binding</keyword>
<feature type="domain" description="SF4 helicase" evidence="2">
    <location>
        <begin position="170"/>
        <end position="370"/>
    </location>
</feature>
<dbReference type="Pfam" id="PF03796">
    <property type="entry name" value="DnaB_C"/>
    <property type="match status" value="1"/>
</dbReference>
<accession>A0A8S5UHS7</accession>